<feature type="signal peptide" evidence="1">
    <location>
        <begin position="1"/>
        <end position="19"/>
    </location>
</feature>
<reference evidence="2 3" key="1">
    <citation type="journal article" date="2010" name="Science">
        <title>Genome expansion and gene loss in powdery mildew fungi reveal tradeoffs in extreme parasitism.</title>
        <authorList>
            <person name="Spanu P.D."/>
            <person name="Abbott J.C."/>
            <person name="Amselem J."/>
            <person name="Burgis T.A."/>
            <person name="Soanes D.M."/>
            <person name="Stueber K."/>
            <person name="Ver Loren van Themaat E."/>
            <person name="Brown J.K.M."/>
            <person name="Butcher S.A."/>
            <person name="Gurr S.J."/>
            <person name="Lebrun M.-H."/>
            <person name="Ridout C.J."/>
            <person name="Schulze-Lefert P."/>
            <person name="Talbot N.J."/>
            <person name="Ahmadinejad N."/>
            <person name="Ametz C."/>
            <person name="Barton G.R."/>
            <person name="Benjdia M."/>
            <person name="Bidzinski P."/>
            <person name="Bindschedler L.V."/>
            <person name="Both M."/>
            <person name="Brewer M.T."/>
            <person name="Cadle-Davidson L."/>
            <person name="Cadle-Davidson M.M."/>
            <person name="Collemare J."/>
            <person name="Cramer R."/>
            <person name="Frenkel O."/>
            <person name="Godfrey D."/>
            <person name="Harriman J."/>
            <person name="Hoede C."/>
            <person name="King B.C."/>
            <person name="Klages S."/>
            <person name="Kleemann J."/>
            <person name="Knoll D."/>
            <person name="Koti P.S."/>
            <person name="Kreplak J."/>
            <person name="Lopez-Ruiz F.J."/>
            <person name="Lu X."/>
            <person name="Maekawa T."/>
            <person name="Mahanil S."/>
            <person name="Micali C."/>
            <person name="Milgroom M.G."/>
            <person name="Montana G."/>
            <person name="Noir S."/>
            <person name="O'Connell R.J."/>
            <person name="Oberhaensli S."/>
            <person name="Parlange F."/>
            <person name="Pedersen C."/>
            <person name="Quesneville H."/>
            <person name="Reinhardt R."/>
            <person name="Rott M."/>
            <person name="Sacristan S."/>
            <person name="Schmidt S.M."/>
            <person name="Schoen M."/>
            <person name="Skamnioti P."/>
            <person name="Sommer H."/>
            <person name="Stephens A."/>
            <person name="Takahara H."/>
            <person name="Thordal-Christensen H."/>
            <person name="Vigouroux M."/>
            <person name="Wessling R."/>
            <person name="Wicker T."/>
            <person name="Panstruga R."/>
        </authorList>
    </citation>
    <scope>NUCLEOTIDE SEQUENCE [LARGE SCALE GENOMIC DNA]</scope>
    <source>
        <strain evidence="2">DH14</strain>
    </source>
</reference>
<dbReference type="EMBL" id="CAUH01005991">
    <property type="protein sequence ID" value="CCU82201.1"/>
    <property type="molecule type" value="Genomic_DNA"/>
</dbReference>
<dbReference type="AlphaFoldDB" id="N1JNK8"/>
<feature type="chain" id="PRO_5004107061" evidence="1">
    <location>
        <begin position="20"/>
        <end position="209"/>
    </location>
</feature>
<dbReference type="eggNOG" id="ENOG502STWI">
    <property type="taxonomic scope" value="Eukaryota"/>
</dbReference>
<evidence type="ECO:0000313" key="2">
    <source>
        <dbReference type="EMBL" id="CCU82201.1"/>
    </source>
</evidence>
<gene>
    <name evidence="2" type="ORF">BGHDH14_bgh04036</name>
</gene>
<keyword evidence="3" id="KW-1185">Reference proteome</keyword>
<proteinExistence type="predicted"/>
<organism evidence="2 3">
    <name type="scientific">Blumeria graminis f. sp. hordei (strain DH14)</name>
    <name type="common">Barley powdery mildew</name>
    <name type="synonym">Oidium monilioides f. sp. hordei</name>
    <dbReference type="NCBI Taxonomy" id="546991"/>
    <lineage>
        <taxon>Eukaryota</taxon>
        <taxon>Fungi</taxon>
        <taxon>Dikarya</taxon>
        <taxon>Ascomycota</taxon>
        <taxon>Pezizomycotina</taxon>
        <taxon>Leotiomycetes</taxon>
        <taxon>Erysiphales</taxon>
        <taxon>Erysiphaceae</taxon>
        <taxon>Blumeria</taxon>
        <taxon>Blumeria hordei</taxon>
    </lineage>
</organism>
<dbReference type="Proteomes" id="UP000015441">
    <property type="component" value="Unassembled WGS sequence"/>
</dbReference>
<dbReference type="HOGENOM" id="CLU_081634_0_0_1"/>
<evidence type="ECO:0000313" key="3">
    <source>
        <dbReference type="Proteomes" id="UP000015441"/>
    </source>
</evidence>
<name>N1JNK8_BLUG1</name>
<dbReference type="InParanoid" id="N1JNK8"/>
<comment type="caution">
    <text evidence="2">The sequence shown here is derived from an EMBL/GenBank/DDBJ whole genome shotgun (WGS) entry which is preliminary data.</text>
</comment>
<accession>N1JNK8</accession>
<protein>
    <submittedName>
        <fullName evidence="2">Uncharacterized protein</fullName>
    </submittedName>
</protein>
<dbReference type="STRING" id="546991.N1JNK8"/>
<dbReference type="OrthoDB" id="3515453at2759"/>
<sequence>MYIKFTLFVVFLYATSNMADDNSNSSVIQSDPFNLFISSSNEKIGSSLLTSCHEGAATDTLCLPLNPSSNTSRSVFRLNNTMTKNFDEKLCDLGILTEVLRGVNFKITMPMKLVFAENSSDAIPLFMPLDTGTLIGFDADGTMFVPRKSGDEETLSSQNFTPEYRWNMCDTNIGYHYRTLVWIADTNLSVSSSTINCEKICVTRKFIDP</sequence>
<keyword evidence="1" id="KW-0732">Signal</keyword>
<evidence type="ECO:0000256" key="1">
    <source>
        <dbReference type="SAM" id="SignalP"/>
    </source>
</evidence>